<protein>
    <submittedName>
        <fullName evidence="1">Uncharacterized protein</fullName>
    </submittedName>
</protein>
<accession>A0A0F3N7Z6</accession>
<dbReference type="EMBL" id="LANV01000001">
    <property type="protein sequence ID" value="KJV63832.1"/>
    <property type="molecule type" value="Genomic_DNA"/>
</dbReference>
<reference evidence="1 2" key="1">
    <citation type="submission" date="2015-02" db="EMBL/GenBank/DDBJ databases">
        <title>Genome Sequencing of Rickettsiales.</title>
        <authorList>
            <person name="Daugherty S.C."/>
            <person name="Su Q."/>
            <person name="Abolude K."/>
            <person name="Beier-Sexton M."/>
            <person name="Carlyon J.A."/>
            <person name="Carter R."/>
            <person name="Day N.P."/>
            <person name="Dumler S.J."/>
            <person name="Dyachenko V."/>
            <person name="Godinez A."/>
            <person name="Kurtti T.J."/>
            <person name="Lichay M."/>
            <person name="Mullins K.E."/>
            <person name="Ott S."/>
            <person name="Pappas-Brown V."/>
            <person name="Paris D.H."/>
            <person name="Patel P."/>
            <person name="Richards A.L."/>
            <person name="Sadzewicz L."/>
            <person name="Sears K."/>
            <person name="Seidman D."/>
            <person name="Sengamalay N."/>
            <person name="Stenos J."/>
            <person name="Tallon L.J."/>
            <person name="Vincent G."/>
            <person name="Fraser C.M."/>
            <person name="Munderloh U."/>
            <person name="Dunning-Hotopp J.C."/>
        </authorList>
    </citation>
    <scope>NUCLEOTIDE SEQUENCE [LARGE SCALE GENOMIC DNA]</scope>
    <source>
        <strain evidence="1 2">ApMUC09</strain>
    </source>
</reference>
<name>A0A0F3N7Z6_ANAPH</name>
<organism evidence="1 2">
    <name type="scientific">Anaplasma phagocytophilum str. ApMUC09</name>
    <dbReference type="NCBI Taxonomy" id="1359152"/>
    <lineage>
        <taxon>Bacteria</taxon>
        <taxon>Pseudomonadati</taxon>
        <taxon>Pseudomonadota</taxon>
        <taxon>Alphaproteobacteria</taxon>
        <taxon>Rickettsiales</taxon>
        <taxon>Anaplasmataceae</taxon>
        <taxon>Anaplasma</taxon>
        <taxon>phagocytophilum group</taxon>
    </lineage>
</organism>
<dbReference type="PATRIC" id="fig|1359152.3.peg.620"/>
<sequence length="40" mass="4621">MCSQRQRIYVTSKLTKNLHPTPGKLSKQQKTSNLVCVFEK</sequence>
<gene>
    <name evidence="1" type="ORF">APHMUC_0584</name>
</gene>
<dbReference type="AlphaFoldDB" id="A0A0F3N7Z6"/>
<evidence type="ECO:0000313" key="1">
    <source>
        <dbReference type="EMBL" id="KJV63832.1"/>
    </source>
</evidence>
<evidence type="ECO:0000313" key="2">
    <source>
        <dbReference type="Proteomes" id="UP000033441"/>
    </source>
</evidence>
<dbReference type="Proteomes" id="UP000033441">
    <property type="component" value="Unassembled WGS sequence"/>
</dbReference>
<comment type="caution">
    <text evidence="1">The sequence shown here is derived from an EMBL/GenBank/DDBJ whole genome shotgun (WGS) entry which is preliminary data.</text>
</comment>
<proteinExistence type="predicted"/>